<name>A0A3P3XQ30_9SPIR</name>
<sequence length="84" mass="9674">MFVISMLLFLPLDLFGQVILVNPGIADRERLVYIERSGGTSQEIVQESRKIMRDGRAYFEVTGTSDHFQSRLRIDTSITHKPLY</sequence>
<gene>
    <name evidence="1" type="ORF">SPIRO4BDMA_40525</name>
</gene>
<proteinExistence type="predicted"/>
<reference evidence="1" key="1">
    <citation type="submission" date="2017-02" db="EMBL/GenBank/DDBJ databases">
        <authorList>
            <person name="Regsiter A."/>
            <person name="William W."/>
        </authorList>
    </citation>
    <scope>NUCLEOTIDE SEQUENCE</scope>
    <source>
        <strain evidence="1">BdmA 4</strain>
    </source>
</reference>
<dbReference type="AlphaFoldDB" id="A0A3P3XQ30"/>
<accession>A0A3P3XQ30</accession>
<organism evidence="1">
    <name type="scientific">uncultured spirochete</name>
    <dbReference type="NCBI Taxonomy" id="156406"/>
    <lineage>
        <taxon>Bacteria</taxon>
        <taxon>Pseudomonadati</taxon>
        <taxon>Spirochaetota</taxon>
        <taxon>Spirochaetia</taxon>
        <taxon>Spirochaetales</taxon>
        <taxon>environmental samples</taxon>
    </lineage>
</organism>
<evidence type="ECO:0000313" key="1">
    <source>
        <dbReference type="EMBL" id="SLM17953.1"/>
    </source>
</evidence>
<dbReference type="EMBL" id="FWDO01000004">
    <property type="protein sequence ID" value="SLM17953.1"/>
    <property type="molecule type" value="Genomic_DNA"/>
</dbReference>
<protein>
    <submittedName>
        <fullName evidence="1">Uncharacterized protein</fullName>
    </submittedName>
</protein>